<keyword evidence="3" id="KW-1185">Reference proteome</keyword>
<dbReference type="HOGENOM" id="CLU_1180354_0_0_1"/>
<evidence type="ECO:0000313" key="2">
    <source>
        <dbReference type="EMBL" id="ETW75318.1"/>
    </source>
</evidence>
<dbReference type="EMBL" id="KI925466">
    <property type="protein sequence ID" value="ETW75318.1"/>
    <property type="molecule type" value="Genomic_DNA"/>
</dbReference>
<dbReference type="InParanoid" id="W4JP64"/>
<dbReference type="GeneID" id="20667922"/>
<proteinExistence type="predicted"/>
<sequence length="235" mass="25597">MSMHNHSSSATTQSNRWVIRRRALPALLANSHVAACPICLSHREQSKDAPLQSSTPSFNDESDLLVRPTSDISDVIIRLSISTSGEINTLSTFGTASIAIQGDELHSRLSSSSSFGYLGTSPECHILSSSATDITSYWRSTMAVTSTESLSPTSLSSPDALMHNLDTSNGLSTLTIAVLVLVVVFIFALFTCLFRQIHCRLTMAPRNCDGRRRGTQPLWIQGSLSCIKTSFRNIF</sequence>
<feature type="transmembrane region" description="Helical" evidence="1">
    <location>
        <begin position="171"/>
        <end position="194"/>
    </location>
</feature>
<dbReference type="Proteomes" id="UP000030671">
    <property type="component" value="Unassembled WGS sequence"/>
</dbReference>
<keyword evidence="1" id="KW-1133">Transmembrane helix</keyword>
<protein>
    <submittedName>
        <fullName evidence="2">Uncharacterized protein</fullName>
    </submittedName>
</protein>
<organism evidence="2 3">
    <name type="scientific">Heterobasidion irregulare (strain TC 32-1)</name>
    <dbReference type="NCBI Taxonomy" id="747525"/>
    <lineage>
        <taxon>Eukaryota</taxon>
        <taxon>Fungi</taxon>
        <taxon>Dikarya</taxon>
        <taxon>Basidiomycota</taxon>
        <taxon>Agaricomycotina</taxon>
        <taxon>Agaricomycetes</taxon>
        <taxon>Russulales</taxon>
        <taxon>Bondarzewiaceae</taxon>
        <taxon>Heterobasidion</taxon>
        <taxon>Heterobasidion annosum species complex</taxon>
    </lineage>
</organism>
<keyword evidence="1" id="KW-0472">Membrane</keyword>
<accession>W4JP64</accession>
<reference evidence="2 3" key="1">
    <citation type="journal article" date="2012" name="New Phytol.">
        <title>Insight into trade-off between wood decay and parasitism from the genome of a fungal forest pathogen.</title>
        <authorList>
            <person name="Olson A."/>
            <person name="Aerts A."/>
            <person name="Asiegbu F."/>
            <person name="Belbahri L."/>
            <person name="Bouzid O."/>
            <person name="Broberg A."/>
            <person name="Canback B."/>
            <person name="Coutinho P.M."/>
            <person name="Cullen D."/>
            <person name="Dalman K."/>
            <person name="Deflorio G."/>
            <person name="van Diepen L.T."/>
            <person name="Dunand C."/>
            <person name="Duplessis S."/>
            <person name="Durling M."/>
            <person name="Gonthier P."/>
            <person name="Grimwood J."/>
            <person name="Fossdal C.G."/>
            <person name="Hansson D."/>
            <person name="Henrissat B."/>
            <person name="Hietala A."/>
            <person name="Himmelstrand K."/>
            <person name="Hoffmeister D."/>
            <person name="Hogberg N."/>
            <person name="James T.Y."/>
            <person name="Karlsson M."/>
            <person name="Kohler A."/>
            <person name="Kues U."/>
            <person name="Lee Y.H."/>
            <person name="Lin Y.C."/>
            <person name="Lind M."/>
            <person name="Lindquist E."/>
            <person name="Lombard V."/>
            <person name="Lucas S."/>
            <person name="Lunden K."/>
            <person name="Morin E."/>
            <person name="Murat C."/>
            <person name="Park J."/>
            <person name="Raffaello T."/>
            <person name="Rouze P."/>
            <person name="Salamov A."/>
            <person name="Schmutz J."/>
            <person name="Solheim H."/>
            <person name="Stahlberg J."/>
            <person name="Velez H."/>
            <person name="de Vries R.P."/>
            <person name="Wiebenga A."/>
            <person name="Woodward S."/>
            <person name="Yakovlev I."/>
            <person name="Garbelotto M."/>
            <person name="Martin F."/>
            <person name="Grigoriev I.V."/>
            <person name="Stenlid J."/>
        </authorList>
    </citation>
    <scope>NUCLEOTIDE SEQUENCE [LARGE SCALE GENOMIC DNA]</scope>
    <source>
        <strain evidence="2 3">TC 32-1</strain>
    </source>
</reference>
<dbReference type="RefSeq" id="XP_009552749.1">
    <property type="nucleotide sequence ID" value="XM_009554454.1"/>
</dbReference>
<keyword evidence="1" id="KW-0812">Transmembrane</keyword>
<gene>
    <name evidence="2" type="ORF">HETIRDRAFT_164530</name>
</gene>
<evidence type="ECO:0000256" key="1">
    <source>
        <dbReference type="SAM" id="Phobius"/>
    </source>
</evidence>
<name>W4JP64_HETIT</name>
<dbReference type="AlphaFoldDB" id="W4JP64"/>
<dbReference type="KEGG" id="hir:HETIRDRAFT_164530"/>
<evidence type="ECO:0000313" key="3">
    <source>
        <dbReference type="Proteomes" id="UP000030671"/>
    </source>
</evidence>